<evidence type="ECO:0000259" key="1">
    <source>
        <dbReference type="Pfam" id="PF00005"/>
    </source>
</evidence>
<dbReference type="PANTHER" id="PTHR24221:SF654">
    <property type="entry name" value="ATP-BINDING CASSETTE SUB-FAMILY B MEMBER 6"/>
    <property type="match status" value="1"/>
</dbReference>
<sequence length="174" mass="18405">HAIFSAMPTAARIAAALGETECLPLTVRAGRAYLGRFAPHPMPAAAPAPVDTPPVLTVRDGWFRYAQGSADVLRNFSLTLRPGELYALTGSNGSGKTTALGVLSGRLRLYRGSVYLDGKKQRALQPLRDGIAAVPQDPRTLFAADTVRADLASLGRDAALVDTVVRQMALAPLL</sequence>
<name>K1U3K2_9ZZZZ</name>
<reference evidence="2" key="1">
    <citation type="journal article" date="2013" name="Environ. Microbiol.">
        <title>Microbiota from the distal guts of lean and obese adolescents exhibit partial functional redundancy besides clear differences in community structure.</title>
        <authorList>
            <person name="Ferrer M."/>
            <person name="Ruiz A."/>
            <person name="Lanza F."/>
            <person name="Haange S.B."/>
            <person name="Oberbach A."/>
            <person name="Till H."/>
            <person name="Bargiela R."/>
            <person name="Campoy C."/>
            <person name="Segura M.T."/>
            <person name="Richter M."/>
            <person name="von Bergen M."/>
            <person name="Seifert J."/>
            <person name="Suarez A."/>
        </authorList>
    </citation>
    <scope>NUCLEOTIDE SEQUENCE</scope>
</reference>
<dbReference type="GO" id="GO:0042626">
    <property type="term" value="F:ATPase-coupled transmembrane transporter activity"/>
    <property type="evidence" value="ECO:0007669"/>
    <property type="project" value="TreeGrafter"/>
</dbReference>
<dbReference type="SUPFAM" id="SSF52540">
    <property type="entry name" value="P-loop containing nucleoside triphosphate hydrolases"/>
    <property type="match status" value="1"/>
</dbReference>
<accession>K1U3K2</accession>
<dbReference type="Pfam" id="PF00005">
    <property type="entry name" value="ABC_tran"/>
    <property type="match status" value="1"/>
</dbReference>
<evidence type="ECO:0000313" key="2">
    <source>
        <dbReference type="EMBL" id="EKC72965.1"/>
    </source>
</evidence>
<dbReference type="InterPro" id="IPR027417">
    <property type="entry name" value="P-loop_NTPase"/>
</dbReference>
<proteinExistence type="predicted"/>
<organism evidence="2">
    <name type="scientific">human gut metagenome</name>
    <dbReference type="NCBI Taxonomy" id="408170"/>
    <lineage>
        <taxon>unclassified sequences</taxon>
        <taxon>metagenomes</taxon>
        <taxon>organismal metagenomes</taxon>
    </lineage>
</organism>
<dbReference type="InterPro" id="IPR003439">
    <property type="entry name" value="ABC_transporter-like_ATP-bd"/>
</dbReference>
<gene>
    <name evidence="2" type="ORF">OBE_02630</name>
</gene>
<dbReference type="PANTHER" id="PTHR24221">
    <property type="entry name" value="ATP-BINDING CASSETTE SUB-FAMILY B"/>
    <property type="match status" value="1"/>
</dbReference>
<dbReference type="AlphaFoldDB" id="K1U3K2"/>
<dbReference type="GO" id="GO:0016887">
    <property type="term" value="F:ATP hydrolysis activity"/>
    <property type="evidence" value="ECO:0007669"/>
    <property type="project" value="InterPro"/>
</dbReference>
<dbReference type="GO" id="GO:0005524">
    <property type="term" value="F:ATP binding"/>
    <property type="evidence" value="ECO:0007669"/>
    <property type="project" value="InterPro"/>
</dbReference>
<comment type="caution">
    <text evidence="2">The sequence shown here is derived from an EMBL/GenBank/DDBJ whole genome shotgun (WGS) entry which is preliminary data.</text>
</comment>
<protein>
    <submittedName>
        <fullName evidence="2">ABC transporter related protein</fullName>
    </submittedName>
</protein>
<dbReference type="InterPro" id="IPR039421">
    <property type="entry name" value="Type_1_exporter"/>
</dbReference>
<feature type="non-terminal residue" evidence="2">
    <location>
        <position position="174"/>
    </location>
</feature>
<dbReference type="Gene3D" id="3.40.50.300">
    <property type="entry name" value="P-loop containing nucleotide triphosphate hydrolases"/>
    <property type="match status" value="1"/>
</dbReference>
<dbReference type="EMBL" id="AJWZ01001719">
    <property type="protein sequence ID" value="EKC72965.1"/>
    <property type="molecule type" value="Genomic_DNA"/>
</dbReference>
<feature type="non-terminal residue" evidence="2">
    <location>
        <position position="1"/>
    </location>
</feature>
<feature type="domain" description="ABC transporter" evidence="1">
    <location>
        <begin position="73"/>
        <end position="167"/>
    </location>
</feature>